<dbReference type="AlphaFoldDB" id="A0A6B0SDI6"/>
<dbReference type="EMBL" id="WUUU01000016">
    <property type="protein sequence ID" value="MXR19805.1"/>
    <property type="molecule type" value="Genomic_DNA"/>
</dbReference>
<protein>
    <recommendedName>
        <fullName evidence="3">DUF2795 domain-containing protein</fullName>
    </recommendedName>
</protein>
<accession>A0A6B0SDI6</accession>
<comment type="caution">
    <text evidence="1">The sequence shown here is derived from an EMBL/GenBank/DDBJ whole genome shotgun (WGS) entry which is preliminary data.</text>
</comment>
<gene>
    <name evidence="1" type="ORF">GRX66_04010</name>
</gene>
<dbReference type="Pfam" id="PF19102">
    <property type="entry name" value="DUF5789"/>
    <property type="match status" value="1"/>
</dbReference>
<dbReference type="Proteomes" id="UP000471521">
    <property type="component" value="Unassembled WGS sequence"/>
</dbReference>
<reference evidence="1 2" key="1">
    <citation type="submission" date="2019-12" db="EMBL/GenBank/DDBJ databases">
        <title>Isolation and characterization of three novel carbon monoxide-oxidizing members of Halobacteria from salione crusts and soils.</title>
        <authorList>
            <person name="Myers M.R."/>
            <person name="King G.M."/>
        </authorList>
    </citation>
    <scope>NUCLEOTIDE SEQUENCE [LARGE SCALE GENOMIC DNA]</scope>
    <source>
        <strain evidence="1 2">PCN9</strain>
    </source>
</reference>
<keyword evidence="2" id="KW-1185">Reference proteome</keyword>
<organism evidence="1 2">
    <name type="scientific">Halobacterium bonnevillei</name>
    <dbReference type="NCBI Taxonomy" id="2692200"/>
    <lineage>
        <taxon>Archaea</taxon>
        <taxon>Methanobacteriati</taxon>
        <taxon>Methanobacteriota</taxon>
        <taxon>Stenosarchaea group</taxon>
        <taxon>Halobacteria</taxon>
        <taxon>Halobacteriales</taxon>
        <taxon>Halobacteriaceae</taxon>
        <taxon>Halobacterium</taxon>
    </lineage>
</organism>
<sequence>MAARPPTRNEDPEEPTAFGIVAVDDHLTDADLEFPATKRDVVDALGDPRVPRGPNDPEIALSTVLERVDRERFESRRQLLDDLHHAFEAERTGTTSVLAWLKSLFSA</sequence>
<name>A0A6B0SDI6_9EURY</name>
<dbReference type="OrthoDB" id="317711at2157"/>
<evidence type="ECO:0000313" key="1">
    <source>
        <dbReference type="EMBL" id="MXR19805.1"/>
    </source>
</evidence>
<evidence type="ECO:0008006" key="3">
    <source>
        <dbReference type="Google" id="ProtNLM"/>
    </source>
</evidence>
<proteinExistence type="predicted"/>
<evidence type="ECO:0000313" key="2">
    <source>
        <dbReference type="Proteomes" id="UP000471521"/>
    </source>
</evidence>
<dbReference type="RefSeq" id="WP_159525378.1">
    <property type="nucleotide sequence ID" value="NZ_WUUU01000016.1"/>
</dbReference>
<dbReference type="InterPro" id="IPR043899">
    <property type="entry name" value="DUF5789"/>
</dbReference>